<dbReference type="InterPro" id="IPR044225">
    <property type="entry name" value="KO_chloroplastic"/>
</dbReference>
<dbReference type="InterPro" id="IPR036396">
    <property type="entry name" value="Cyt_P450_sf"/>
</dbReference>
<accession>A0A3G5AQA4</accession>
<evidence type="ECO:0000256" key="3">
    <source>
        <dbReference type="ARBA" id="ARBA00022617"/>
    </source>
</evidence>
<dbReference type="Pfam" id="PF00067">
    <property type="entry name" value="p450"/>
    <property type="match status" value="1"/>
</dbReference>
<dbReference type="GO" id="GO:0010241">
    <property type="term" value="P:ent-kaurene oxidation to kaurenoic acid"/>
    <property type="evidence" value="ECO:0007669"/>
    <property type="project" value="InterPro"/>
</dbReference>
<feature type="binding site" description="axial binding residue" evidence="15">
    <location>
        <position position="434"/>
    </location>
    <ligand>
        <name>heme</name>
        <dbReference type="ChEBI" id="CHEBI:30413"/>
    </ligand>
    <ligandPart>
        <name>Fe</name>
        <dbReference type="ChEBI" id="CHEBI:18248"/>
    </ligandPart>
</feature>
<evidence type="ECO:0000313" key="17">
    <source>
        <dbReference type="EMBL" id="AYV88887.1"/>
    </source>
</evidence>
<organism evidence="17">
    <name type="scientific">Polygala tenuifolia</name>
    <dbReference type="NCBI Taxonomy" id="355332"/>
    <lineage>
        <taxon>Eukaryota</taxon>
        <taxon>Viridiplantae</taxon>
        <taxon>Streptophyta</taxon>
        <taxon>Embryophyta</taxon>
        <taxon>Tracheophyta</taxon>
        <taxon>Spermatophyta</taxon>
        <taxon>Magnoliopsida</taxon>
        <taxon>eudicotyledons</taxon>
        <taxon>Gunneridae</taxon>
        <taxon>Pentapetalae</taxon>
        <taxon>rosids</taxon>
        <taxon>fabids</taxon>
        <taxon>Fabales</taxon>
        <taxon>Polygalaceae</taxon>
        <taxon>Polygala</taxon>
    </lineage>
</organism>
<dbReference type="FunFam" id="1.10.630.10:FF:000062">
    <property type="entry name" value="Ent-kaurene oxidase 2"/>
    <property type="match status" value="1"/>
</dbReference>
<dbReference type="GO" id="GO:0016709">
    <property type="term" value="F:oxidoreductase activity, acting on paired donors, with incorporation or reduction of molecular oxygen, NAD(P)H as one donor, and incorporation of one atom of oxygen"/>
    <property type="evidence" value="ECO:0007669"/>
    <property type="project" value="TreeGrafter"/>
</dbReference>
<comment type="function">
    <text evidence="13">Catalyzes three successive oxidations of the 4-methyl group of ent-kaurene giving kaurenoic acid, a key step in gibberellins (GAs) biosynthesis. GAs, which are involved many processes, including stem elongation, play a central role in plant development.</text>
</comment>
<comment type="cofactor">
    <cofactor evidence="1 15">
        <name>heme</name>
        <dbReference type="ChEBI" id="CHEBI:30413"/>
    </cofactor>
</comment>
<dbReference type="GO" id="GO:0005783">
    <property type="term" value="C:endoplasmic reticulum"/>
    <property type="evidence" value="ECO:0007669"/>
    <property type="project" value="TreeGrafter"/>
</dbReference>
<dbReference type="PRINTS" id="PR00463">
    <property type="entry name" value="EP450I"/>
</dbReference>
<dbReference type="GO" id="GO:0020037">
    <property type="term" value="F:heme binding"/>
    <property type="evidence" value="ECO:0007669"/>
    <property type="project" value="InterPro"/>
</dbReference>
<evidence type="ECO:0000256" key="8">
    <source>
        <dbReference type="ARBA" id="ARBA00023002"/>
    </source>
</evidence>
<keyword evidence="7" id="KW-1133">Transmembrane helix</keyword>
<comment type="subcellular location">
    <subcellularLocation>
        <location evidence="12">Plastid</location>
        <location evidence="12">Chloroplast outer membrane</location>
        <topology evidence="12">Single-pass membrane protein</topology>
    </subcellularLocation>
</comment>
<dbReference type="PANTHER" id="PTHR47283">
    <property type="entry name" value="ENT-KAURENE OXIDASE, CHLOROPLASTIC"/>
    <property type="match status" value="1"/>
</dbReference>
<evidence type="ECO:0000256" key="5">
    <source>
        <dbReference type="ARBA" id="ARBA00022723"/>
    </source>
</evidence>
<reference evidence="17" key="1">
    <citation type="submission" date="2018-02" db="EMBL/GenBank/DDBJ databases">
        <title>Computaional analysis to select cytochrom P450 genes involving in onjisaponin biosynthesis of Polygala tenuifolia.</title>
        <authorList>
            <person name="Kim O.T."/>
            <person name="Jin M.L."/>
        </authorList>
    </citation>
    <scope>NUCLEOTIDE SEQUENCE</scope>
</reference>
<dbReference type="Gene3D" id="1.10.630.10">
    <property type="entry name" value="Cytochrome P450"/>
    <property type="match status" value="1"/>
</dbReference>
<dbReference type="PROSITE" id="PS00086">
    <property type="entry name" value="CYTOCHROME_P450"/>
    <property type="match status" value="1"/>
</dbReference>
<evidence type="ECO:0000256" key="2">
    <source>
        <dbReference type="ARBA" id="ARBA00010617"/>
    </source>
</evidence>
<evidence type="ECO:0000256" key="15">
    <source>
        <dbReference type="PIRSR" id="PIRSR602401-1"/>
    </source>
</evidence>
<proteinExistence type="evidence at transcript level"/>
<keyword evidence="6" id="KW-1002">Plastid outer membrane</keyword>
<evidence type="ECO:0000256" key="1">
    <source>
        <dbReference type="ARBA" id="ARBA00001971"/>
    </source>
</evidence>
<evidence type="ECO:0000256" key="14">
    <source>
        <dbReference type="ARBA" id="ARBA00066565"/>
    </source>
</evidence>
<comment type="similarity">
    <text evidence="2 16">Belongs to the cytochrome P450 family.</text>
</comment>
<keyword evidence="11" id="KW-0472">Membrane</keyword>
<evidence type="ECO:0000256" key="13">
    <source>
        <dbReference type="ARBA" id="ARBA00058795"/>
    </source>
</evidence>
<evidence type="ECO:0000256" key="4">
    <source>
        <dbReference type="ARBA" id="ARBA00022692"/>
    </source>
</evidence>
<keyword evidence="10 16" id="KW-0503">Monooxygenase</keyword>
<keyword evidence="4" id="KW-0812">Transmembrane</keyword>
<evidence type="ECO:0000256" key="10">
    <source>
        <dbReference type="ARBA" id="ARBA00023033"/>
    </source>
</evidence>
<keyword evidence="8 16" id="KW-0560">Oxidoreductase</keyword>
<dbReference type="GO" id="GO:0009686">
    <property type="term" value="P:gibberellin biosynthetic process"/>
    <property type="evidence" value="ECO:0007669"/>
    <property type="project" value="InterPro"/>
</dbReference>
<protein>
    <recommendedName>
        <fullName evidence="14">ent-kaurene monooxygenase</fullName>
        <ecNumber evidence="14">1.14.14.86</ecNumber>
    </recommendedName>
</protein>
<dbReference type="InterPro" id="IPR001128">
    <property type="entry name" value="Cyt_P450"/>
</dbReference>
<dbReference type="GO" id="GO:0005506">
    <property type="term" value="F:iron ion binding"/>
    <property type="evidence" value="ECO:0007669"/>
    <property type="project" value="InterPro"/>
</dbReference>
<sequence>MAAIQDILRGLTILFNNKDSKLPSVPEVPGLPVIGNLLQLKEKKPFIKFTEWSEQYGPIYSIKAGASTVVVLNSTNVAKEAMVTRYSSISTRKLSKALSILSQDKNMVAMSDHNDFHKMVKRYILANVLGTEAQIRHTCHREAMVDNIVRKLHEHANTTNNQAVNFRKIFVSELFGVALKQAFGKDVESVYVKELGGTISRQDILKILVTDLMEGAIEIDWRDFFPYLQWVPNDKIENKILQIHLRRKAVMNALIQEHKKHIASGEELNCYIDYLLSEAKSLSEDQISMLLWETIIETSDTTLVTTEWAMYELSKHQDKQDQLYQELQSIHANKKITWETLSQLPYLGAVFHETLRKHSPVPIVPLRHCHEDTQLGGYHIPAGNEVAINIYGCNMDKNQWENPEEWMPERFLKGKYDPMDLFKTMAFGGGKRACAGALQAMLIACATIGTLVQQFQWSLAEGEDDNVDTTGLTTHKLHPLLVIPKPRTSSEGLNINCQKR</sequence>
<evidence type="ECO:0000256" key="7">
    <source>
        <dbReference type="ARBA" id="ARBA00022989"/>
    </source>
</evidence>
<dbReference type="GO" id="GO:0052615">
    <property type="term" value="F:ent-kaurene oxidase activity"/>
    <property type="evidence" value="ECO:0007669"/>
    <property type="project" value="UniProtKB-EC"/>
</dbReference>
<dbReference type="SUPFAM" id="SSF48264">
    <property type="entry name" value="Cytochrome P450"/>
    <property type="match status" value="1"/>
</dbReference>
<evidence type="ECO:0000256" key="16">
    <source>
        <dbReference type="RuleBase" id="RU000461"/>
    </source>
</evidence>
<dbReference type="InterPro" id="IPR017972">
    <property type="entry name" value="Cyt_P450_CS"/>
</dbReference>
<dbReference type="EC" id="1.14.14.86" evidence="14"/>
<keyword evidence="6" id="KW-0934">Plastid</keyword>
<evidence type="ECO:0000256" key="12">
    <source>
        <dbReference type="ARBA" id="ARBA00023766"/>
    </source>
</evidence>
<evidence type="ECO:0000256" key="9">
    <source>
        <dbReference type="ARBA" id="ARBA00023004"/>
    </source>
</evidence>
<evidence type="ECO:0000256" key="6">
    <source>
        <dbReference type="ARBA" id="ARBA00022805"/>
    </source>
</evidence>
<dbReference type="AlphaFoldDB" id="A0A3G5AQA4"/>
<keyword evidence="3 15" id="KW-0349">Heme</keyword>
<dbReference type="GO" id="GO:0009707">
    <property type="term" value="C:chloroplast outer membrane"/>
    <property type="evidence" value="ECO:0007669"/>
    <property type="project" value="UniProtKB-SubCell"/>
</dbReference>
<dbReference type="EMBL" id="MG934251">
    <property type="protein sequence ID" value="AYV88887.1"/>
    <property type="molecule type" value="mRNA"/>
</dbReference>
<dbReference type="InterPro" id="IPR002401">
    <property type="entry name" value="Cyt_P450_E_grp-I"/>
</dbReference>
<name>A0A3G5AQA4_9FABA</name>
<keyword evidence="5 15" id="KW-0479">Metal-binding</keyword>
<dbReference type="PANTHER" id="PTHR47283:SF1">
    <property type="entry name" value="ENT-KAURENE OXIDASE, CHLOROPLASTIC"/>
    <property type="match status" value="1"/>
</dbReference>
<evidence type="ECO:0000256" key="11">
    <source>
        <dbReference type="ARBA" id="ARBA00023136"/>
    </source>
</evidence>
<dbReference type="CDD" id="cd11075">
    <property type="entry name" value="CYP77_89"/>
    <property type="match status" value="1"/>
</dbReference>
<keyword evidence="9 15" id="KW-0408">Iron</keyword>